<keyword evidence="5" id="KW-1185">Reference proteome</keyword>
<evidence type="ECO:0000313" key="4">
    <source>
        <dbReference type="EMBL" id="GII81054.1"/>
    </source>
</evidence>
<dbReference type="Gene3D" id="6.10.30.10">
    <property type="match status" value="1"/>
</dbReference>
<comment type="caution">
    <text evidence="4">The sequence shown here is derived from an EMBL/GenBank/DDBJ whole genome shotgun (WGS) entry which is preliminary data.</text>
</comment>
<proteinExistence type="predicted"/>
<evidence type="ECO:0000259" key="3">
    <source>
        <dbReference type="Pfam" id="PF12172"/>
    </source>
</evidence>
<dbReference type="Proteomes" id="UP000655287">
    <property type="component" value="Unassembled WGS sequence"/>
</dbReference>
<sequence>MTEPADLHDPTTTEFWAAARDGRLIVQCCAACGHHQLYPRPFCMACDSPKPAWAECSGVGTVYSCVQVLLPVHEELPPPYTSGLVELEVGPRLLGRLPAGTVIGDRVVARWRPDGTERPILYFDHVSGEGADGPVGRRPAAGSAGRTGTAAGEAAS</sequence>
<evidence type="ECO:0000259" key="2">
    <source>
        <dbReference type="Pfam" id="PF01796"/>
    </source>
</evidence>
<evidence type="ECO:0000256" key="1">
    <source>
        <dbReference type="SAM" id="MobiDB-lite"/>
    </source>
</evidence>
<dbReference type="PANTHER" id="PTHR34075:SF5">
    <property type="entry name" value="BLR3430 PROTEIN"/>
    <property type="match status" value="1"/>
</dbReference>
<evidence type="ECO:0000313" key="5">
    <source>
        <dbReference type="Proteomes" id="UP000655287"/>
    </source>
</evidence>
<reference evidence="4" key="1">
    <citation type="submission" date="2021-01" db="EMBL/GenBank/DDBJ databases">
        <title>Whole genome shotgun sequence of Sphaerisporangium rufum NBRC 109079.</title>
        <authorList>
            <person name="Komaki H."/>
            <person name="Tamura T."/>
        </authorList>
    </citation>
    <scope>NUCLEOTIDE SEQUENCE</scope>
    <source>
        <strain evidence="4">NBRC 109079</strain>
    </source>
</reference>
<dbReference type="PANTHER" id="PTHR34075">
    <property type="entry name" value="BLR3430 PROTEIN"/>
    <property type="match status" value="1"/>
</dbReference>
<dbReference type="InterPro" id="IPR012340">
    <property type="entry name" value="NA-bd_OB-fold"/>
</dbReference>
<name>A0A919R7I7_9ACTN</name>
<dbReference type="EMBL" id="BOOU01000087">
    <property type="protein sequence ID" value="GII81054.1"/>
    <property type="molecule type" value="Genomic_DNA"/>
</dbReference>
<organism evidence="4 5">
    <name type="scientific">Sphaerisporangium rufum</name>
    <dbReference type="NCBI Taxonomy" id="1381558"/>
    <lineage>
        <taxon>Bacteria</taxon>
        <taxon>Bacillati</taxon>
        <taxon>Actinomycetota</taxon>
        <taxon>Actinomycetes</taxon>
        <taxon>Streptosporangiales</taxon>
        <taxon>Streptosporangiaceae</taxon>
        <taxon>Sphaerisporangium</taxon>
    </lineage>
</organism>
<dbReference type="InterPro" id="IPR022002">
    <property type="entry name" value="ChsH2_Znr"/>
</dbReference>
<gene>
    <name evidence="4" type="ORF">Sru01_60360</name>
</gene>
<dbReference type="InterPro" id="IPR002878">
    <property type="entry name" value="ChsH2_C"/>
</dbReference>
<dbReference type="Pfam" id="PF01796">
    <property type="entry name" value="OB_ChsH2_C"/>
    <property type="match status" value="1"/>
</dbReference>
<feature type="compositionally biased region" description="Low complexity" evidence="1">
    <location>
        <begin position="134"/>
        <end position="156"/>
    </location>
</feature>
<feature type="region of interest" description="Disordered" evidence="1">
    <location>
        <begin position="132"/>
        <end position="156"/>
    </location>
</feature>
<accession>A0A919R7I7</accession>
<dbReference type="Pfam" id="PF12172">
    <property type="entry name" value="zf-ChsH2"/>
    <property type="match status" value="1"/>
</dbReference>
<dbReference type="SUPFAM" id="SSF50249">
    <property type="entry name" value="Nucleic acid-binding proteins"/>
    <property type="match status" value="1"/>
</dbReference>
<dbReference type="RefSeq" id="WP_203992726.1">
    <property type="nucleotide sequence ID" value="NZ_BOOU01000087.1"/>
</dbReference>
<dbReference type="InterPro" id="IPR052513">
    <property type="entry name" value="Thioester_dehydratase-like"/>
</dbReference>
<protein>
    <submittedName>
        <fullName evidence="4">Uncharacterized protein</fullName>
    </submittedName>
</protein>
<dbReference type="AlphaFoldDB" id="A0A919R7I7"/>
<feature type="domain" description="ChsH2 C-terminal OB-fold" evidence="2">
    <location>
        <begin position="53"/>
        <end position="112"/>
    </location>
</feature>
<feature type="domain" description="ChsH2 rubredoxin-like zinc ribbon" evidence="3">
    <location>
        <begin position="16"/>
        <end position="50"/>
    </location>
</feature>